<comment type="caution">
    <text evidence="1">The sequence shown here is derived from an EMBL/GenBank/DDBJ whole genome shotgun (WGS) entry which is preliminary data.</text>
</comment>
<evidence type="ECO:0000313" key="1">
    <source>
        <dbReference type="EMBL" id="MBC6011770.1"/>
    </source>
</evidence>
<dbReference type="RefSeq" id="WP_186998679.1">
    <property type="nucleotide sequence ID" value="NZ_JACRWH010000006.1"/>
</dbReference>
<accession>A0ABR7KGC1</accession>
<dbReference type="EMBL" id="JACRWH010000006">
    <property type="protein sequence ID" value="MBC6011770.1"/>
    <property type="molecule type" value="Genomic_DNA"/>
</dbReference>
<dbReference type="Proteomes" id="UP000649075">
    <property type="component" value="Unassembled WGS sequence"/>
</dbReference>
<name>A0ABR7KGC1_9FIRM</name>
<sequence length="133" mass="15492">MSISTLYINKIADSILFDEKNKEFTICDGSLGTYKFCDVVRSQIVYEHARYKGKSPLFSHRVLISTFNTSIFIELKKVYVGVEIELSNKGKAYVYISKNPVIQHNLQFEEDYKIAKQIDKKLKRMALEKNRLD</sequence>
<reference evidence="1 2" key="1">
    <citation type="submission" date="2020-08" db="EMBL/GenBank/DDBJ databases">
        <authorList>
            <person name="Liu C."/>
            <person name="Sun Q."/>
        </authorList>
    </citation>
    <scope>NUCLEOTIDE SEQUENCE [LARGE SCALE GENOMIC DNA]</scope>
    <source>
        <strain evidence="1 2">L34</strain>
    </source>
</reference>
<proteinExistence type="predicted"/>
<gene>
    <name evidence="1" type="ORF">H8911_03240</name>
</gene>
<keyword evidence="2" id="KW-1185">Reference proteome</keyword>
<evidence type="ECO:0000313" key="2">
    <source>
        <dbReference type="Proteomes" id="UP000649075"/>
    </source>
</evidence>
<protein>
    <submittedName>
        <fullName evidence="1">Uncharacterized protein</fullName>
    </submittedName>
</protein>
<organism evidence="1 2">
    <name type="scientific">Holdemanella hominis</name>
    <dbReference type="NCBI Taxonomy" id="2764327"/>
    <lineage>
        <taxon>Bacteria</taxon>
        <taxon>Bacillati</taxon>
        <taxon>Bacillota</taxon>
        <taxon>Erysipelotrichia</taxon>
        <taxon>Erysipelotrichales</taxon>
        <taxon>Erysipelotrichaceae</taxon>
        <taxon>Holdemanella</taxon>
    </lineage>
</organism>